<dbReference type="PANTHER" id="PTHR22100">
    <property type="entry name" value="WINGS APART-LIKE PROTEIN HOMOLOG"/>
    <property type="match status" value="1"/>
</dbReference>
<feature type="domain" description="Wings apart-like protein C-terminal" evidence="3">
    <location>
        <begin position="368"/>
        <end position="706"/>
    </location>
</feature>
<protein>
    <recommendedName>
        <fullName evidence="3">Wings apart-like protein C-terminal domain-containing protein</fullName>
    </recommendedName>
</protein>
<feature type="region of interest" description="Disordered" evidence="2">
    <location>
        <begin position="196"/>
        <end position="306"/>
    </location>
</feature>
<organism evidence="4 5">
    <name type="scientific">Coniochaeta pulveracea</name>
    <dbReference type="NCBI Taxonomy" id="177199"/>
    <lineage>
        <taxon>Eukaryota</taxon>
        <taxon>Fungi</taxon>
        <taxon>Dikarya</taxon>
        <taxon>Ascomycota</taxon>
        <taxon>Pezizomycotina</taxon>
        <taxon>Sordariomycetes</taxon>
        <taxon>Sordariomycetidae</taxon>
        <taxon>Coniochaetales</taxon>
        <taxon>Coniochaetaceae</taxon>
        <taxon>Coniochaeta</taxon>
    </lineage>
</organism>
<dbReference type="EMBL" id="QVQW01000043">
    <property type="protein sequence ID" value="RKU43451.1"/>
    <property type="molecule type" value="Genomic_DNA"/>
</dbReference>
<reference evidence="4 5" key="1">
    <citation type="submission" date="2018-08" db="EMBL/GenBank/DDBJ databases">
        <title>Draft genome of the lignicolous fungus Coniochaeta pulveracea.</title>
        <authorList>
            <person name="Borstlap C.J."/>
            <person name="De Witt R.N."/>
            <person name="Botha A."/>
            <person name="Volschenk H."/>
        </authorList>
    </citation>
    <scope>NUCLEOTIDE SEQUENCE [LARGE SCALE GENOMIC DNA]</scope>
    <source>
        <strain evidence="4 5">CAB683</strain>
    </source>
</reference>
<keyword evidence="5" id="KW-1185">Reference proteome</keyword>
<gene>
    <name evidence="4" type="ORF">DL546_006538</name>
</gene>
<dbReference type="Proteomes" id="UP000275385">
    <property type="component" value="Unassembled WGS sequence"/>
</dbReference>
<evidence type="ECO:0000256" key="2">
    <source>
        <dbReference type="SAM" id="MobiDB-lite"/>
    </source>
</evidence>
<dbReference type="AlphaFoldDB" id="A0A420Y6F6"/>
<dbReference type="Pfam" id="PF07814">
    <property type="entry name" value="WAPL"/>
    <property type="match status" value="1"/>
</dbReference>
<comment type="caution">
    <text evidence="4">The sequence shown here is derived from an EMBL/GenBank/DDBJ whole genome shotgun (WGS) entry which is preliminary data.</text>
</comment>
<dbReference type="STRING" id="177199.A0A420Y6F6"/>
<feature type="compositionally biased region" description="Basic residues" evidence="2">
    <location>
        <begin position="14"/>
        <end position="30"/>
    </location>
</feature>
<proteinExistence type="inferred from homology"/>
<accession>A0A420Y6F6</accession>
<name>A0A420Y6F6_9PEZI</name>
<feature type="region of interest" description="Disordered" evidence="2">
    <location>
        <begin position="1"/>
        <end position="173"/>
    </location>
</feature>
<dbReference type="Gene3D" id="1.25.10.10">
    <property type="entry name" value="Leucine-rich Repeat Variant"/>
    <property type="match status" value="2"/>
</dbReference>
<evidence type="ECO:0000313" key="4">
    <source>
        <dbReference type="EMBL" id="RKU43451.1"/>
    </source>
</evidence>
<dbReference type="InterPro" id="IPR011989">
    <property type="entry name" value="ARM-like"/>
</dbReference>
<sequence length="831" mass="90637">MSTMASVPGFGPAPKKKITTYGKASKRNTLRRAESSPATIKSHRPVVDIYDIPVDEPSKSRVEPPSRKSTPERAIVARARPSPLKTFKTESDISRAKKRKVETASSTGAEETEAIWSPPSSPPLKDRKPIPKPSTRGYGSGPALSQTSSIRASRAAETLVENVEETDAPFSAKTARNLRGLSIDNGAPAQVQSIPLRLNRAQPSPSFGAILKASEPASRGDKSAQQAAGSRPRKRLIDALAAQVEESSESSEEEKHGSSQDIVSSIPNSPPLLGLRTSPPPLAEPTRRMTLQRQTSMAKKPGPRFTYSQQRTMLAEDSMLELPGLGDLGEESQARPSFLGLGSQSQPSQMSAFSFDDADDETGNTGAVRGLHELRQSGANIRTSDQMGDIFERVGAPSPKPSSIRRGALLELAQKMKAQSFRRQFRNHGGGGNLFSGLAKETDPIAGYAIIAILVTLLATSPSQHLIQQLQPEELASLLLLLLEQTADIAIIAKDRKSNVSKNAQTTLATVKTAILDLPTWEPMSPTVLSPRTLALKAMSLLTQHGVSDTELLSPRLTDRLFSIISGHANPVCWDFPSQPESIDFYLALTLLEQHSVTAMQSTTGSRWNSEYLPTVADILGVALQRPADKFDDLEKLVLRLTLNTTNNNQEAGRMFVDRGLLRQLAEAACRTFDVVLKSIMDDAFMSKVLDSLILMLGVGINFCEHFPPAAQNLVNSEAGETTTLDKLIRVFLDYHATTAEADSMEKTQLNVAFSYHSILLGYLCLHAPVRERFMSIHSKRSLEPLLESIREFIVLHQRTLAAMDGEPTAQPETNAVIRLQNLVDELERTQ</sequence>
<evidence type="ECO:0000259" key="3">
    <source>
        <dbReference type="Pfam" id="PF07814"/>
    </source>
</evidence>
<comment type="similarity">
    <text evidence="1">Belongs to the WAPL family.</text>
</comment>
<dbReference type="OrthoDB" id="78088at2759"/>
<evidence type="ECO:0000256" key="1">
    <source>
        <dbReference type="ARBA" id="ARBA00006854"/>
    </source>
</evidence>
<evidence type="ECO:0000313" key="5">
    <source>
        <dbReference type="Proteomes" id="UP000275385"/>
    </source>
</evidence>
<dbReference type="InterPro" id="IPR022771">
    <property type="entry name" value="WAPL_C"/>
</dbReference>
<feature type="compositionally biased region" description="Basic and acidic residues" evidence="2">
    <location>
        <begin position="56"/>
        <end position="71"/>
    </location>
</feature>
<dbReference type="PANTHER" id="PTHR22100:SF13">
    <property type="entry name" value="WINGS APART-LIKE PROTEIN HOMOLOG"/>
    <property type="match status" value="1"/>
</dbReference>
<dbReference type="InterPro" id="IPR039874">
    <property type="entry name" value="WAPL"/>
</dbReference>